<feature type="binding site" evidence="7">
    <location>
        <begin position="111"/>
        <end position="118"/>
    </location>
    <ligand>
        <name>ATP</name>
        <dbReference type="ChEBI" id="CHEBI:30616"/>
    </ligand>
</feature>
<gene>
    <name evidence="11" type="ORF">Sjap_017023</name>
</gene>
<comment type="caution">
    <text evidence="11">The sequence shown here is derived from an EMBL/GenBank/DDBJ whole genome shotgun (WGS) entry which is preliminary data.</text>
</comment>
<dbReference type="CDD" id="cd01374">
    <property type="entry name" value="KISc_CENP_E"/>
    <property type="match status" value="1"/>
</dbReference>
<evidence type="ECO:0000256" key="8">
    <source>
        <dbReference type="RuleBase" id="RU000394"/>
    </source>
</evidence>
<dbReference type="SUPFAM" id="SSF52540">
    <property type="entry name" value="P-loop containing nucleoside triphosphate hydrolases"/>
    <property type="match status" value="1"/>
</dbReference>
<evidence type="ECO:0000256" key="9">
    <source>
        <dbReference type="SAM" id="Coils"/>
    </source>
</evidence>
<dbReference type="PANTHER" id="PTHR47968">
    <property type="entry name" value="CENTROMERE PROTEIN E"/>
    <property type="match status" value="1"/>
</dbReference>
<dbReference type="PRINTS" id="PR00380">
    <property type="entry name" value="KINESINHEAVY"/>
</dbReference>
<keyword evidence="2 8" id="KW-0493">Microtubule</keyword>
<evidence type="ECO:0000256" key="5">
    <source>
        <dbReference type="ARBA" id="ARBA00023054"/>
    </source>
</evidence>
<dbReference type="Pfam" id="PF11995">
    <property type="entry name" value="DUF3490"/>
    <property type="match status" value="1"/>
</dbReference>
<organism evidence="11 12">
    <name type="scientific">Stephania japonica</name>
    <dbReference type="NCBI Taxonomy" id="461633"/>
    <lineage>
        <taxon>Eukaryota</taxon>
        <taxon>Viridiplantae</taxon>
        <taxon>Streptophyta</taxon>
        <taxon>Embryophyta</taxon>
        <taxon>Tracheophyta</taxon>
        <taxon>Spermatophyta</taxon>
        <taxon>Magnoliopsida</taxon>
        <taxon>Ranunculales</taxon>
        <taxon>Menispermaceae</taxon>
        <taxon>Menispermoideae</taxon>
        <taxon>Cissampelideae</taxon>
        <taxon>Stephania</taxon>
    </lineage>
</organism>
<evidence type="ECO:0000256" key="2">
    <source>
        <dbReference type="ARBA" id="ARBA00022701"/>
    </source>
</evidence>
<dbReference type="Gene3D" id="3.40.850.10">
    <property type="entry name" value="Kinesin motor domain"/>
    <property type="match status" value="1"/>
</dbReference>
<dbReference type="SMART" id="SM00129">
    <property type="entry name" value="KISc"/>
    <property type="match status" value="1"/>
</dbReference>
<keyword evidence="5 9" id="KW-0175">Coiled coil</keyword>
<feature type="coiled-coil region" evidence="9">
    <location>
        <begin position="356"/>
        <end position="427"/>
    </location>
</feature>
<dbReference type="PROSITE" id="PS00411">
    <property type="entry name" value="KINESIN_MOTOR_1"/>
    <property type="match status" value="1"/>
</dbReference>
<evidence type="ECO:0000256" key="6">
    <source>
        <dbReference type="ARBA" id="ARBA00023175"/>
    </source>
</evidence>
<evidence type="ECO:0000256" key="4">
    <source>
        <dbReference type="ARBA" id="ARBA00022840"/>
    </source>
</evidence>
<dbReference type="InterPro" id="IPR027417">
    <property type="entry name" value="P-loop_NTPase"/>
</dbReference>
<dbReference type="PROSITE" id="PS50067">
    <property type="entry name" value="KINESIN_MOTOR_2"/>
    <property type="match status" value="1"/>
</dbReference>
<dbReference type="GO" id="GO:0007018">
    <property type="term" value="P:microtubule-based movement"/>
    <property type="evidence" value="ECO:0007669"/>
    <property type="project" value="InterPro"/>
</dbReference>
<dbReference type="InterPro" id="IPR027640">
    <property type="entry name" value="Kinesin-like_fam"/>
</dbReference>
<dbReference type="GO" id="GO:0005874">
    <property type="term" value="C:microtubule"/>
    <property type="evidence" value="ECO:0007669"/>
    <property type="project" value="UniProtKB-KW"/>
</dbReference>
<dbReference type="InterPro" id="IPR019821">
    <property type="entry name" value="Kinesin_motor_CS"/>
</dbReference>
<name>A0AAP0I5H3_9MAGN</name>
<dbReference type="FunFam" id="3.40.850.10:FF:000016">
    <property type="entry name" value="Kinesin-like protein"/>
    <property type="match status" value="1"/>
</dbReference>
<reference evidence="11 12" key="1">
    <citation type="submission" date="2024-01" db="EMBL/GenBank/DDBJ databases">
        <title>Genome assemblies of Stephania.</title>
        <authorList>
            <person name="Yang L."/>
        </authorList>
    </citation>
    <scope>NUCLEOTIDE SEQUENCE [LARGE SCALE GENOMIC DNA]</scope>
    <source>
        <strain evidence="11">QJT</strain>
        <tissue evidence="11">Leaf</tissue>
    </source>
</reference>
<evidence type="ECO:0000256" key="3">
    <source>
        <dbReference type="ARBA" id="ARBA00022741"/>
    </source>
</evidence>
<dbReference type="InterPro" id="IPR001752">
    <property type="entry name" value="Kinesin_motor_dom"/>
</dbReference>
<keyword evidence="3 7" id="KW-0547">Nucleotide-binding</keyword>
<dbReference type="InterPro" id="IPR021881">
    <property type="entry name" value="NACK_C"/>
</dbReference>
<dbReference type="GO" id="GO:0005524">
    <property type="term" value="F:ATP binding"/>
    <property type="evidence" value="ECO:0007669"/>
    <property type="project" value="UniProtKB-UniRule"/>
</dbReference>
<dbReference type="AlphaFoldDB" id="A0AAP0I5H3"/>
<dbReference type="Pfam" id="PF00225">
    <property type="entry name" value="Kinesin"/>
    <property type="match status" value="1"/>
</dbReference>
<dbReference type="PANTHER" id="PTHR47968:SF18">
    <property type="entry name" value="KINESIN-LIKE PROTEIN KIN-7F"/>
    <property type="match status" value="1"/>
</dbReference>
<keyword evidence="6 7" id="KW-0505">Motor protein</keyword>
<evidence type="ECO:0000256" key="1">
    <source>
        <dbReference type="ARBA" id="ARBA00007310"/>
    </source>
</evidence>
<evidence type="ECO:0000313" key="12">
    <source>
        <dbReference type="Proteomes" id="UP001417504"/>
    </source>
</evidence>
<keyword evidence="12" id="KW-1185">Reference proteome</keyword>
<feature type="domain" description="Kinesin motor" evidence="10">
    <location>
        <begin position="25"/>
        <end position="347"/>
    </location>
</feature>
<dbReference type="GO" id="GO:0008017">
    <property type="term" value="F:microtubule binding"/>
    <property type="evidence" value="ECO:0007669"/>
    <property type="project" value="InterPro"/>
</dbReference>
<dbReference type="Proteomes" id="UP001417504">
    <property type="component" value="Unassembled WGS sequence"/>
</dbReference>
<accession>A0AAP0I5H3</accession>
<dbReference type="InterPro" id="IPR036961">
    <property type="entry name" value="Kinesin_motor_dom_sf"/>
</dbReference>
<proteinExistence type="inferred from homology"/>
<keyword evidence="4 7" id="KW-0067">ATP-binding</keyword>
<evidence type="ECO:0000313" key="11">
    <source>
        <dbReference type="EMBL" id="KAK9108963.1"/>
    </source>
</evidence>
<protein>
    <recommendedName>
        <fullName evidence="8">Kinesin-like protein</fullName>
    </recommendedName>
</protein>
<evidence type="ECO:0000259" key="10">
    <source>
        <dbReference type="PROSITE" id="PS50067"/>
    </source>
</evidence>
<dbReference type="EMBL" id="JBBNAE010000007">
    <property type="protein sequence ID" value="KAK9108963.1"/>
    <property type="molecule type" value="Genomic_DNA"/>
</dbReference>
<dbReference type="GO" id="GO:0003777">
    <property type="term" value="F:microtubule motor activity"/>
    <property type="evidence" value="ECO:0007669"/>
    <property type="project" value="InterPro"/>
</dbReference>
<sequence>MRMGAMGGEELVQFEKMQQQQEEERIVVSVRLRPLNAKEISKNDVSDWECINENTIIYRNGLSERSMYPNAYTFDRVFRSDCPTRQVYEEVAKEISLSVVSGINASIFAYGQTSSGKTYTMSGITEFAVKDIYDYVRKHGERDFVLRFSAMEIYNEAVRDLLSSDFTPLRLLDDPERGTVVDKLTEETLSDFSHLEELLSICEAQRQIGETTLNETSSRSHQILRLTVESSAREFVGNGNSSTLAASVDFVDLAGSERASQTLSAGARLKEGCHINRSLLTLGTIIRKLSKGRNGHIPYRDSKLTRILQSSLGGNAKTAIICTISPARSHVEQSRNTLSFANCAKEVATNAQVNVVMSDKALVKHLQRELERLESELRGQAPTFVSHDSMALLREKDLQIEQMEKEIEELTRQRDIAKVRLESIAKTIVDEPASGLSGLKQLVNYPEPNTWSDEYPMTDSPGEADESYADIGITRFEASPCLDRFSESSSNKHHLELPDNQVDEFLINGDDSPRFSISHSNFVGPDTYQGRDKIKQGFEEDSEEVCKEVQCIEMNGSSTKEFDEYDTFSSEDGENVLPLKVIDNEAAMEKETRSPTWKGNVEFRHDHINAAPEVLAQKVPDVQKVIDSLSSPAPKFSTPKSLKLNRSRSCRASLMSNLSSSSSGKGEQDECITPVFSEKYFLDLRNRFEKKSQALNDRIENEKLLISSRDDLHTSEEDAAICEIEEDKTMIPKEEDITSINTVATESMKTDKTQYKEKHFDDLEKMAKDNETERTAKDVSVDTKQQSFESPKNWPLEFRKQQRDIIALWHACSVSLVHRTYFFLLFKGDPADSIYLEVELRRLSFLKEAFSEGNLGREFSPSSSMRALRREREMLCRQLQKKFPEKEREILYRKWGIGLNTKQRRQQLVRRLWISPEDMDHIIESANLVAKLVGLLEPGQAPKEVFGLSFTPQPSIRKSFSWKSKSFIM</sequence>
<comment type="similarity">
    <text evidence="1">Belongs to the TRAFAC class myosin-kinesin ATPase superfamily. Kinesin family. KIN-7 subfamily.</text>
</comment>
<evidence type="ECO:0000256" key="7">
    <source>
        <dbReference type="PROSITE-ProRule" id="PRU00283"/>
    </source>
</evidence>